<dbReference type="InterPro" id="IPR057589">
    <property type="entry name" value="GT_PLOD"/>
</dbReference>
<name>A0A7W4K5E3_9PROT</name>
<organism evidence="5 6">
    <name type="scientific">Gluconacetobacter tumulisoli</name>
    <dbReference type="NCBI Taxonomy" id="1286189"/>
    <lineage>
        <taxon>Bacteria</taxon>
        <taxon>Pseudomonadati</taxon>
        <taxon>Pseudomonadota</taxon>
        <taxon>Alphaproteobacteria</taxon>
        <taxon>Acetobacterales</taxon>
        <taxon>Acetobacteraceae</taxon>
        <taxon>Gluconacetobacter</taxon>
    </lineage>
</organism>
<evidence type="ECO:0000256" key="2">
    <source>
        <dbReference type="ARBA" id="ARBA00022676"/>
    </source>
</evidence>
<accession>A0A7W4K5E3</accession>
<comment type="caution">
    <text evidence="5">The sequence shown here is derived from an EMBL/GenBank/DDBJ whole genome shotgun (WGS) entry which is preliminary data.</text>
</comment>
<evidence type="ECO:0000313" key="6">
    <source>
        <dbReference type="Proteomes" id="UP000578030"/>
    </source>
</evidence>
<dbReference type="InterPro" id="IPR050757">
    <property type="entry name" value="Collagen_mod_GT25"/>
</dbReference>
<dbReference type="RefSeq" id="WP_182954687.1">
    <property type="nucleotide sequence ID" value="NZ_JABEQM010000002.1"/>
</dbReference>
<keyword evidence="2" id="KW-0328">Glycosyltransferase</keyword>
<evidence type="ECO:0000259" key="4">
    <source>
        <dbReference type="Pfam" id="PF25342"/>
    </source>
</evidence>
<proteinExistence type="inferred from homology"/>
<dbReference type="Proteomes" id="UP000578030">
    <property type="component" value="Unassembled WGS sequence"/>
</dbReference>
<protein>
    <recommendedName>
        <fullName evidence="4">PLOD1-3-like GT domain-containing protein</fullName>
    </recommendedName>
</protein>
<reference evidence="5 6" key="1">
    <citation type="submission" date="2020-04" db="EMBL/GenBank/DDBJ databases">
        <title>Description of novel Gluconacetobacter.</title>
        <authorList>
            <person name="Sombolestani A."/>
        </authorList>
    </citation>
    <scope>NUCLEOTIDE SEQUENCE [LARGE SCALE GENOMIC DNA]</scope>
    <source>
        <strain evidence="5 6">LMG 27802</strain>
    </source>
</reference>
<dbReference type="CDD" id="cd22997">
    <property type="entry name" value="GT_LH"/>
    <property type="match status" value="1"/>
</dbReference>
<evidence type="ECO:0000256" key="3">
    <source>
        <dbReference type="ARBA" id="ARBA00022679"/>
    </source>
</evidence>
<dbReference type="EMBL" id="JABEQM010000002">
    <property type="protein sequence ID" value="MBB2200728.1"/>
    <property type="molecule type" value="Genomic_DNA"/>
</dbReference>
<sequence length="368" mass="39266">MLHVTVGHPRTAAMLDLEESARRAGLDFHALRPEGERERIIFIDKYLTLARALGQPSVRPHDIVLFTDAYDTLVVGAAGEIRRAFAAGGSDIVFNGETTFWPPADGPDDPVQAYFDGYSPQRCRYLNSGCYIGYAGAIRTMLSHCIALSRDTADHDDQRLAARFMAQAAPRHGLRVTVDADSTIFGTLGGSLDLYDYAGGAVRNRATGGWPPVIHANGNKGPIAALSVLNMIHRLVPEGLDLLAIRAPGGFLHDGPDGAAPTLRAQPGPGLCVAVRAGPSSAFLLSRDGTSIRSFRPDRTIATVSWAQGWEVLALRPDGIRTSHDTPLTDYGMGTAGDTLTACPLPLAALAHWTPDQVRATLTALASL</sequence>
<dbReference type="PANTHER" id="PTHR10730:SF53">
    <property type="entry name" value="GLYCOSYLTRANSFERASE 25 FAMILY MEMBER"/>
    <property type="match status" value="1"/>
</dbReference>
<dbReference type="AlphaFoldDB" id="A0A7W4K5E3"/>
<evidence type="ECO:0000256" key="1">
    <source>
        <dbReference type="ARBA" id="ARBA00006721"/>
    </source>
</evidence>
<keyword evidence="6" id="KW-1185">Reference proteome</keyword>
<comment type="similarity">
    <text evidence="1">Belongs to the glycosyltransferase 25 family.</text>
</comment>
<feature type="domain" description="PLOD1-3-like GT" evidence="4">
    <location>
        <begin position="47"/>
        <end position="220"/>
    </location>
</feature>
<dbReference type="PANTHER" id="PTHR10730">
    <property type="entry name" value="PROCOLLAGEN-LYSINE,2-OXOGLUTARATE 5-DIOXYGENASE/GLYCOSYLTRANSFERASE 25 FAMILY MEMBER"/>
    <property type="match status" value="1"/>
</dbReference>
<gene>
    <name evidence="5" type="ORF">HLH28_03895</name>
</gene>
<evidence type="ECO:0000313" key="5">
    <source>
        <dbReference type="EMBL" id="MBB2200728.1"/>
    </source>
</evidence>
<dbReference type="GO" id="GO:0016740">
    <property type="term" value="F:transferase activity"/>
    <property type="evidence" value="ECO:0007669"/>
    <property type="project" value="UniProtKB-KW"/>
</dbReference>
<keyword evidence="3" id="KW-0808">Transferase</keyword>
<dbReference type="Pfam" id="PF25342">
    <property type="entry name" value="GT_PLOD"/>
    <property type="match status" value="1"/>
</dbReference>